<protein>
    <recommendedName>
        <fullName evidence="4">Leucine-binding protein domain-containing protein</fullName>
    </recommendedName>
</protein>
<comment type="similarity">
    <text evidence="1">Belongs to the leucine-binding protein family.</text>
</comment>
<dbReference type="PANTHER" id="PTHR30483">
    <property type="entry name" value="LEUCINE-SPECIFIC-BINDING PROTEIN"/>
    <property type="match status" value="1"/>
</dbReference>
<evidence type="ECO:0000256" key="3">
    <source>
        <dbReference type="SAM" id="SignalP"/>
    </source>
</evidence>
<evidence type="ECO:0000256" key="1">
    <source>
        <dbReference type="ARBA" id="ARBA00010062"/>
    </source>
</evidence>
<dbReference type="InterPro" id="IPR051010">
    <property type="entry name" value="BCAA_transport"/>
</dbReference>
<organism evidence="5 6">
    <name type="scientific">Rhodococcus opacus</name>
    <name type="common">Nocardia opaca</name>
    <dbReference type="NCBI Taxonomy" id="37919"/>
    <lineage>
        <taxon>Bacteria</taxon>
        <taxon>Bacillati</taxon>
        <taxon>Actinomycetota</taxon>
        <taxon>Actinomycetes</taxon>
        <taxon>Mycobacteriales</taxon>
        <taxon>Nocardiaceae</taxon>
        <taxon>Rhodococcus</taxon>
    </lineage>
</organism>
<reference evidence="5 6" key="1">
    <citation type="submission" date="2014-07" db="EMBL/GenBank/DDBJ databases">
        <authorList>
            <person name="Zhang J.E."/>
            <person name="Yang H."/>
            <person name="Guo J."/>
            <person name="Deng Z."/>
            <person name="Luo H."/>
            <person name="Luo M."/>
            <person name="Zhao B."/>
        </authorList>
    </citation>
    <scope>NUCLEOTIDE SEQUENCE [LARGE SCALE GENOMIC DNA]</scope>
    <source>
        <strain evidence="5 6">1CP</strain>
    </source>
</reference>
<dbReference type="AlphaFoldDB" id="A0A1B1K8B4"/>
<dbReference type="InterPro" id="IPR028082">
    <property type="entry name" value="Peripla_BP_I"/>
</dbReference>
<accession>A0A1B1K8B4</accession>
<dbReference type="PATRIC" id="fig|37919.13.peg.4405"/>
<feature type="signal peptide" evidence="3">
    <location>
        <begin position="1"/>
        <end position="19"/>
    </location>
</feature>
<dbReference type="PROSITE" id="PS51257">
    <property type="entry name" value="PROKAR_LIPOPROTEIN"/>
    <property type="match status" value="1"/>
</dbReference>
<dbReference type="Pfam" id="PF13458">
    <property type="entry name" value="Peripla_BP_6"/>
    <property type="match status" value="1"/>
</dbReference>
<dbReference type="SUPFAM" id="SSF53822">
    <property type="entry name" value="Periplasmic binding protein-like I"/>
    <property type="match status" value="1"/>
</dbReference>
<dbReference type="Gene3D" id="3.40.50.2300">
    <property type="match status" value="2"/>
</dbReference>
<feature type="domain" description="Leucine-binding protein" evidence="4">
    <location>
        <begin position="39"/>
        <end position="400"/>
    </location>
</feature>
<dbReference type="Proteomes" id="UP000186108">
    <property type="component" value="Chromosome"/>
</dbReference>
<keyword evidence="2 3" id="KW-0732">Signal</keyword>
<dbReference type="PANTHER" id="PTHR30483:SF6">
    <property type="entry name" value="PERIPLASMIC BINDING PROTEIN OF ABC TRANSPORTER FOR NATURAL AMINO ACIDS"/>
    <property type="match status" value="1"/>
</dbReference>
<evidence type="ECO:0000256" key="2">
    <source>
        <dbReference type="ARBA" id="ARBA00022729"/>
    </source>
</evidence>
<feature type="chain" id="PRO_5008525318" description="Leucine-binding protein domain-containing protein" evidence="3">
    <location>
        <begin position="20"/>
        <end position="423"/>
    </location>
</feature>
<dbReference type="EMBL" id="CP009111">
    <property type="protein sequence ID" value="ANS28864.1"/>
    <property type="molecule type" value="Genomic_DNA"/>
</dbReference>
<dbReference type="InterPro" id="IPR028081">
    <property type="entry name" value="Leu-bd"/>
</dbReference>
<evidence type="ECO:0000313" key="6">
    <source>
        <dbReference type="Proteomes" id="UP000186108"/>
    </source>
</evidence>
<gene>
    <name evidence="5" type="ORF">R1CP_20930</name>
</gene>
<evidence type="ECO:0000259" key="4">
    <source>
        <dbReference type="Pfam" id="PF13458"/>
    </source>
</evidence>
<name>A0A1B1K8B4_RHOOP</name>
<proteinExistence type="inferred from homology"/>
<evidence type="ECO:0000313" key="5">
    <source>
        <dbReference type="EMBL" id="ANS28864.1"/>
    </source>
</evidence>
<sequence length="423" mass="44406">MKVLRATAGKVSVACVVMATGAVLTSCGDGGGASGGTTVIGVAAPLSGEAAIFGGPVDSITRAVVNHVNKRGGINGTTLEVVSEDEKFNAEDGVRAVTKLINKDDAQFILGPTSSTFMATLSQAERSEVAIASPYAGIVEYDDQANPYTFRTIGPDTFDGLAVAKNIWDNGFKTLSILYENSDSARSTSSWLEDYYTRLGGKVVAKVAFNGGQSSYLPEVRSAFEPQPDMVFLAGSVEPAVPIVREWARSGIPGKWSFIAELTFPVLLDEVGAQYLEGAYGQSAFAADSPSVSGMRDVLIEEYGEEQGMAIAQQPTAAMAYDAIVSGLLAMAAGGEATGTAIAENLHNVTDSGGAPVFSLDEGLDLLARDEKIDYHGASGPVDFNSTNTAAPDYGVYQVVDGKWQVVKRYTGTEINDLAEELQ</sequence>